<keyword evidence="1" id="KW-0812">Transmembrane</keyword>
<dbReference type="InterPro" id="IPR036390">
    <property type="entry name" value="WH_DNA-bd_sf"/>
</dbReference>
<dbReference type="Gene3D" id="1.10.3210.40">
    <property type="match status" value="1"/>
</dbReference>
<protein>
    <submittedName>
        <fullName evidence="4">DNA-binding domain-containing protein</fullName>
    </submittedName>
</protein>
<name>A0A759MAU8_SALER</name>
<reference evidence="4" key="2">
    <citation type="submission" date="2020-02" db="EMBL/GenBank/DDBJ databases">
        <authorList>
            <consortium name="NCBI Pathogen Detection Project"/>
        </authorList>
    </citation>
    <scope>NUCLEOTIDE SEQUENCE</scope>
    <source>
        <strain evidence="4">MA.CK_97/00003274</strain>
    </source>
</reference>
<dbReference type="Pfam" id="PF07515">
    <property type="entry name" value="TraI_2_C"/>
    <property type="match status" value="1"/>
</dbReference>
<dbReference type="NCBIfam" id="TIGR03760">
    <property type="entry name" value="ICE_TraI_Pfluor"/>
    <property type="match status" value="1"/>
</dbReference>
<dbReference type="Gene3D" id="2.40.10.200">
    <property type="entry name" value="STY4665 C-terminal domain-like"/>
    <property type="match status" value="1"/>
</dbReference>
<dbReference type="InterPro" id="IPR022391">
    <property type="entry name" value="ICE_relaxase_PFGI-1"/>
</dbReference>
<reference evidence="4" key="1">
    <citation type="journal article" date="2018" name="Genome Biol.">
        <title>SKESA: strategic k-mer extension for scrupulous assemblies.</title>
        <authorList>
            <person name="Souvorov A."/>
            <person name="Agarwala R."/>
            <person name="Lipman D.J."/>
        </authorList>
    </citation>
    <scope>NUCLEOTIDE SEQUENCE</scope>
    <source>
        <strain evidence="4">MA.CK_97/00003274</strain>
    </source>
</reference>
<dbReference type="Pfam" id="PF07514">
    <property type="entry name" value="TraI_2"/>
    <property type="match status" value="1"/>
</dbReference>
<dbReference type="EMBL" id="DAAXPA010000016">
    <property type="protein sequence ID" value="HAG1966450.1"/>
    <property type="molecule type" value="Genomic_DNA"/>
</dbReference>
<feature type="domain" description="Uncharacterised" evidence="2">
    <location>
        <begin position="45"/>
        <end position="251"/>
    </location>
</feature>
<dbReference type="InterPro" id="IPR036388">
    <property type="entry name" value="WH-like_DNA-bd_sf"/>
</dbReference>
<keyword evidence="4" id="KW-0238">DNA-binding</keyword>
<sequence>MTALLITMVTAPVTMLTGRRGMWRKLFGRSATAGKAKEKTPEARGYLRPLTAQEILDTENRQGLLKQIRDNSLMTKEGTEKYYLQPLRHCVNLMQQLPATEKEHHAVVGGLVDFTLKRVAYALRLSRGYMLPQGAGAEEQSAQAATWNAVIFYAALCRSLTVFGLLEGELTDGTLWFPGLSVPSQSYRLRFCQGREERAQALAVLLGMRLLPEDVVIWLGRTPAALDTLLRIIRGEDRPGCVVSKIISEAAELAGEPVAEARRAPEPVVSAPVAPGPVASVAQPGALVPATEQQQIVVAEPDAGMVLGSALDGATVAGAGNTVVPAVPQPASVPEEPADQTIGNVMALMGFSTTNTQEETGTVPGNVSLNRESVEGGTEHGEALMETVSSGQPDNLPKPEDNSGRLFWQWLREGLMNGEISVNTPGSAVHIICGFVFISVPAIFYQFIKSAPCVEGKTREQIQAAFERLGVHKSVNNQRCWQCSLYEKPDGGGGYKKFSGYLIQLSLIYPREQYPEDSMFLRFSRGMQ</sequence>
<feature type="transmembrane region" description="Helical" evidence="1">
    <location>
        <begin position="428"/>
        <end position="448"/>
    </location>
</feature>
<evidence type="ECO:0000256" key="1">
    <source>
        <dbReference type="SAM" id="Phobius"/>
    </source>
</evidence>
<dbReference type="InterPro" id="IPR011093">
    <property type="entry name" value="TraI_2_C"/>
</dbReference>
<dbReference type="GO" id="GO:0003677">
    <property type="term" value="F:DNA binding"/>
    <property type="evidence" value="ECO:0007669"/>
    <property type="project" value="UniProtKB-KW"/>
</dbReference>
<comment type="caution">
    <text evidence="4">The sequence shown here is derived from an EMBL/GenBank/DDBJ whole genome shotgun (WGS) entry which is preliminary data.</text>
</comment>
<evidence type="ECO:0000313" key="4">
    <source>
        <dbReference type="EMBL" id="HAG1966450.1"/>
    </source>
</evidence>
<gene>
    <name evidence="4" type="ORF">G8R56_004723</name>
</gene>
<accession>A0A759MAU8</accession>
<keyword evidence="1" id="KW-0472">Membrane</keyword>
<evidence type="ECO:0000259" key="3">
    <source>
        <dbReference type="Pfam" id="PF07515"/>
    </source>
</evidence>
<organism evidence="4">
    <name type="scientific">Salmonella enterica</name>
    <name type="common">Salmonella choleraesuis</name>
    <dbReference type="NCBI Taxonomy" id="28901"/>
    <lineage>
        <taxon>Bacteria</taxon>
        <taxon>Pseudomonadati</taxon>
        <taxon>Pseudomonadota</taxon>
        <taxon>Gammaproteobacteria</taxon>
        <taxon>Enterobacterales</taxon>
        <taxon>Enterobacteriaceae</taxon>
        <taxon>Salmonella</taxon>
    </lineage>
</organism>
<keyword evidence="1" id="KW-1133">Transmembrane helix</keyword>
<dbReference type="SUPFAM" id="SSF46785">
    <property type="entry name" value="Winged helix' DNA-binding domain"/>
    <property type="match status" value="1"/>
</dbReference>
<dbReference type="Gene3D" id="1.10.10.10">
    <property type="entry name" value="Winged helix-like DNA-binding domain superfamily/Winged helix DNA-binding domain"/>
    <property type="match status" value="1"/>
</dbReference>
<feature type="domain" description="Putative conjugal transfer nickase/helicase TraI C-terminal" evidence="3">
    <location>
        <begin position="403"/>
        <end position="521"/>
    </location>
</feature>
<dbReference type="InterPro" id="IPR011119">
    <property type="entry name" value="Unchr_helicase_relaxase_TraI"/>
</dbReference>
<evidence type="ECO:0000259" key="2">
    <source>
        <dbReference type="Pfam" id="PF07514"/>
    </source>
</evidence>
<proteinExistence type="predicted"/>
<dbReference type="AlphaFoldDB" id="A0A759MAU8"/>